<keyword evidence="1" id="KW-0175">Coiled coil</keyword>
<evidence type="ECO:0000313" key="5">
    <source>
        <dbReference type="Proteomes" id="UP001197847"/>
    </source>
</evidence>
<dbReference type="GO" id="GO:0003677">
    <property type="term" value="F:DNA binding"/>
    <property type="evidence" value="ECO:0007669"/>
    <property type="project" value="InterPro"/>
</dbReference>
<feature type="coiled-coil region" evidence="1">
    <location>
        <begin position="388"/>
        <end position="473"/>
    </location>
</feature>
<dbReference type="Pfam" id="PF13408">
    <property type="entry name" value="Zn_ribbon_recom"/>
    <property type="match status" value="1"/>
</dbReference>
<dbReference type="InterPro" id="IPR011109">
    <property type="entry name" value="DNA_bind_recombinase_dom"/>
</dbReference>
<dbReference type="InterPro" id="IPR025827">
    <property type="entry name" value="Zn_ribbon_recom_dom"/>
</dbReference>
<sequence>MSTGTELRAVFYARVSTEEEKQLNALEKQIQENKDVIRDHGWRLVGEYIDEGKTGTTTKRRNDYKRLLKDMTENKFDIVVCKDQDRLQRNTLDWYLFVDNLVTNNLKLFMYLDNKFFKPSEDALITGVKAIIAEEYSRNLSKKLNNSNKRRIERALNGEEVSAMGNGKSLAFKIVNGKWVKDEEEAKLGKKIFELYLEYDSIRKVRDWVNEHGYTNSVGKPFTSESISRILKNEKAKGVIVMGKYHHDFDKKKIVRRSEEELVRIPAPELAYVSEEVFDKVQERLRAKTGNGRGVNAYSDPLSGKIYCGSCGRKLWKHASNGYVNWMCASQVAKGDVECNGTRITTVAIRNIYKKITDNLEVNKGVVKQDIVKWLNELKATLSDTSVNEKIQKDLDKLERKRTKLLEAYLEDFISKDDYKAKYEAIEGQIEEKKKLLVPVEENEDIKVIESVLQNIDDEIDAYVKTLDMEESKVDFLIEHTKRITVLENRDIIIELDLVAGAIIAGKDFLLYVHDTMPQHHGPKHLHPSGPQTAPRCCFRDRFSCDQP</sequence>
<reference evidence="4" key="1">
    <citation type="submission" date="2021-10" db="EMBL/GenBank/DDBJ databases">
        <title>Collection of gut derived symbiotic bacterial strains cultured from healthy donors.</title>
        <authorList>
            <person name="Lin H."/>
            <person name="Littmann E."/>
            <person name="Claire K."/>
            <person name="Pamer E."/>
        </authorList>
    </citation>
    <scope>NUCLEOTIDE SEQUENCE</scope>
    <source>
        <strain evidence="4">MSK.22.92</strain>
    </source>
</reference>
<dbReference type="PROSITE" id="PS51737">
    <property type="entry name" value="RECOMBINASE_DNA_BIND"/>
    <property type="match status" value="1"/>
</dbReference>
<dbReference type="PROSITE" id="PS51736">
    <property type="entry name" value="RECOMBINASES_3"/>
    <property type="match status" value="1"/>
</dbReference>
<proteinExistence type="predicted"/>
<dbReference type="InterPro" id="IPR038109">
    <property type="entry name" value="DNA_bind_recomb_sf"/>
</dbReference>
<name>A0AAW4WJU3_9FIRM</name>
<dbReference type="PANTHER" id="PTHR30461">
    <property type="entry name" value="DNA-INVERTASE FROM LAMBDOID PROPHAGE"/>
    <property type="match status" value="1"/>
</dbReference>
<dbReference type="EMBL" id="JAJFBX010000008">
    <property type="protein sequence ID" value="MCC2746896.1"/>
    <property type="molecule type" value="Genomic_DNA"/>
</dbReference>
<dbReference type="SMART" id="SM00857">
    <property type="entry name" value="Resolvase"/>
    <property type="match status" value="1"/>
</dbReference>
<feature type="domain" description="Recombinase" evidence="3">
    <location>
        <begin position="169"/>
        <end position="291"/>
    </location>
</feature>
<dbReference type="InterPro" id="IPR050639">
    <property type="entry name" value="SSR_resolvase"/>
</dbReference>
<dbReference type="SUPFAM" id="SSF53041">
    <property type="entry name" value="Resolvase-like"/>
    <property type="match status" value="1"/>
</dbReference>
<dbReference type="CDD" id="cd00338">
    <property type="entry name" value="Ser_Recombinase"/>
    <property type="match status" value="1"/>
</dbReference>
<dbReference type="RefSeq" id="WP_173849448.1">
    <property type="nucleotide sequence ID" value="NZ_JAAISB010000024.1"/>
</dbReference>
<evidence type="ECO:0000313" key="4">
    <source>
        <dbReference type="EMBL" id="MCC2746896.1"/>
    </source>
</evidence>
<dbReference type="AlphaFoldDB" id="A0AAW4WJU3"/>
<dbReference type="GO" id="GO:0000150">
    <property type="term" value="F:DNA strand exchange activity"/>
    <property type="evidence" value="ECO:0007669"/>
    <property type="project" value="InterPro"/>
</dbReference>
<dbReference type="Pfam" id="PF00239">
    <property type="entry name" value="Resolvase"/>
    <property type="match status" value="1"/>
</dbReference>
<protein>
    <submittedName>
        <fullName evidence="4">Recombinase family protein</fullName>
    </submittedName>
</protein>
<dbReference type="Pfam" id="PF07508">
    <property type="entry name" value="Recombinase"/>
    <property type="match status" value="1"/>
</dbReference>
<organism evidence="4 5">
    <name type="scientific">Agathobacter rectalis</name>
    <dbReference type="NCBI Taxonomy" id="39491"/>
    <lineage>
        <taxon>Bacteria</taxon>
        <taxon>Bacillati</taxon>
        <taxon>Bacillota</taxon>
        <taxon>Clostridia</taxon>
        <taxon>Lachnospirales</taxon>
        <taxon>Lachnospiraceae</taxon>
        <taxon>Agathobacter</taxon>
    </lineage>
</organism>
<evidence type="ECO:0000256" key="1">
    <source>
        <dbReference type="SAM" id="Coils"/>
    </source>
</evidence>
<dbReference type="InterPro" id="IPR006119">
    <property type="entry name" value="Resolv_N"/>
</dbReference>
<dbReference type="Gene3D" id="3.90.1750.20">
    <property type="entry name" value="Putative Large Serine Recombinase, Chain B, Domain 2"/>
    <property type="match status" value="1"/>
</dbReference>
<evidence type="ECO:0000259" key="3">
    <source>
        <dbReference type="PROSITE" id="PS51737"/>
    </source>
</evidence>
<dbReference type="InterPro" id="IPR036162">
    <property type="entry name" value="Resolvase-like_N_sf"/>
</dbReference>
<accession>A0AAW4WJU3</accession>
<evidence type="ECO:0000259" key="2">
    <source>
        <dbReference type="PROSITE" id="PS51736"/>
    </source>
</evidence>
<dbReference type="PANTHER" id="PTHR30461:SF23">
    <property type="entry name" value="DNA RECOMBINASE-RELATED"/>
    <property type="match status" value="1"/>
</dbReference>
<dbReference type="Gene3D" id="3.40.50.1390">
    <property type="entry name" value="Resolvase, N-terminal catalytic domain"/>
    <property type="match status" value="1"/>
</dbReference>
<dbReference type="Proteomes" id="UP001197847">
    <property type="component" value="Unassembled WGS sequence"/>
</dbReference>
<feature type="domain" description="Resolvase/invertase-type recombinase catalytic" evidence="2">
    <location>
        <begin position="8"/>
        <end position="155"/>
    </location>
</feature>
<comment type="caution">
    <text evidence="4">The sequence shown here is derived from an EMBL/GenBank/DDBJ whole genome shotgun (WGS) entry which is preliminary data.</text>
</comment>
<gene>
    <name evidence="4" type="ORF">LK487_07605</name>
</gene>